<dbReference type="InterPro" id="IPR012674">
    <property type="entry name" value="Calycin"/>
</dbReference>
<dbReference type="SUPFAM" id="SSF50814">
    <property type="entry name" value="Lipocalins"/>
    <property type="match status" value="1"/>
</dbReference>
<feature type="chain" id="PRO_5031266709" evidence="1">
    <location>
        <begin position="22"/>
        <end position="208"/>
    </location>
</feature>
<dbReference type="PIRSF" id="PIRSF036226">
    <property type="entry name" value="UCP036226"/>
    <property type="match status" value="1"/>
</dbReference>
<protein>
    <submittedName>
        <fullName evidence="3">FABP family protein</fullName>
    </submittedName>
</protein>
<dbReference type="EMBL" id="CP047475">
    <property type="protein sequence ID" value="QIA64680.1"/>
    <property type="molecule type" value="Genomic_DNA"/>
</dbReference>
<feature type="signal peptide" evidence="1">
    <location>
        <begin position="1"/>
        <end position="21"/>
    </location>
</feature>
<proteinExistence type="predicted"/>
<dbReference type="InterPro" id="IPR014602">
    <property type="entry name" value="UCP036226"/>
</dbReference>
<gene>
    <name evidence="3" type="ORF">GT360_05300</name>
</gene>
<dbReference type="KEGG" id="vas:GT360_05300"/>
<name>A0A7Z2T5L0_9VIBR</name>
<dbReference type="Pfam" id="PF08768">
    <property type="entry name" value="THAP4_heme-bd"/>
    <property type="match status" value="1"/>
</dbReference>
<keyword evidence="4" id="KW-1185">Reference proteome</keyword>
<evidence type="ECO:0000259" key="2">
    <source>
        <dbReference type="Pfam" id="PF08768"/>
    </source>
</evidence>
<dbReference type="RefSeq" id="WP_164649583.1">
    <property type="nucleotide sequence ID" value="NZ_CP047475.1"/>
</dbReference>
<sequence length="208" mass="22322">MKTKSLITVALSSIIAAPAIADHTVIDGLDFGPLAKLVGTWQSVDAGGVDISPGQEGSDVGKGGPAVTPFYETMTFEVAADAVNASDQTLVALYYKQEVFRKSDDSKFHDQRGYFIYDAENQIVYNSFCVPRTTCVTAEGAAGDSMTLVASGRGIAESNYMTENASTTSFTMNIQFDEETLTYTQSTGLDIYGNQFAHTDSSTLKKVK</sequence>
<keyword evidence="1" id="KW-0732">Signal</keyword>
<accession>A0A7Z2T5L0</accession>
<dbReference type="AlphaFoldDB" id="A0A7Z2T5L0"/>
<reference evidence="3 4" key="1">
    <citation type="submission" date="2020-01" db="EMBL/GenBank/DDBJ databases">
        <title>Whole genome and functional gene identification of agarase of Vibrio HN897.</title>
        <authorList>
            <person name="Liu Y."/>
            <person name="Zhao Z."/>
        </authorList>
    </citation>
    <scope>NUCLEOTIDE SEQUENCE [LARGE SCALE GENOMIC DNA]</scope>
    <source>
        <strain evidence="3 4">HN897</strain>
    </source>
</reference>
<evidence type="ECO:0000313" key="3">
    <source>
        <dbReference type="EMBL" id="QIA64680.1"/>
    </source>
</evidence>
<evidence type="ECO:0000313" key="4">
    <source>
        <dbReference type="Proteomes" id="UP000464262"/>
    </source>
</evidence>
<organism evidence="3 4">
    <name type="scientific">Vibrio astriarenae</name>
    <dbReference type="NCBI Taxonomy" id="1481923"/>
    <lineage>
        <taxon>Bacteria</taxon>
        <taxon>Pseudomonadati</taxon>
        <taxon>Pseudomonadota</taxon>
        <taxon>Gammaproteobacteria</taxon>
        <taxon>Vibrionales</taxon>
        <taxon>Vibrionaceae</taxon>
        <taxon>Vibrio</taxon>
    </lineage>
</organism>
<evidence type="ECO:0000256" key="1">
    <source>
        <dbReference type="SAM" id="SignalP"/>
    </source>
</evidence>
<dbReference type="Proteomes" id="UP000464262">
    <property type="component" value="Chromosome 1"/>
</dbReference>
<dbReference type="Gene3D" id="2.40.128.20">
    <property type="match status" value="1"/>
</dbReference>
<dbReference type="InterPro" id="IPR014878">
    <property type="entry name" value="THAP4-like_heme-bd"/>
</dbReference>
<feature type="domain" description="THAP4-like heme-binding" evidence="2">
    <location>
        <begin position="31"/>
        <end position="206"/>
    </location>
</feature>